<dbReference type="EMBL" id="JBHTLK010000171">
    <property type="protein sequence ID" value="MFD1150622.1"/>
    <property type="molecule type" value="Genomic_DNA"/>
</dbReference>
<keyword evidence="2" id="KW-1185">Reference proteome</keyword>
<dbReference type="RefSeq" id="WP_380726866.1">
    <property type="nucleotide sequence ID" value="NZ_JBHTLK010000171.1"/>
</dbReference>
<dbReference type="Proteomes" id="UP001597168">
    <property type="component" value="Unassembled WGS sequence"/>
</dbReference>
<reference evidence="2" key="1">
    <citation type="journal article" date="2019" name="Int. J. Syst. Evol. Microbiol.">
        <title>The Global Catalogue of Microorganisms (GCM) 10K type strain sequencing project: providing services to taxonomists for standard genome sequencing and annotation.</title>
        <authorList>
            <consortium name="The Broad Institute Genomics Platform"/>
            <consortium name="The Broad Institute Genome Sequencing Center for Infectious Disease"/>
            <person name="Wu L."/>
            <person name="Ma J."/>
        </authorList>
    </citation>
    <scope>NUCLEOTIDE SEQUENCE [LARGE SCALE GENOMIC DNA]</scope>
    <source>
        <strain evidence="2">CCUG 60214</strain>
    </source>
</reference>
<name>A0ABW3R0S8_9PSEU</name>
<proteinExistence type="predicted"/>
<accession>A0ABW3R0S8</accession>
<organism evidence="1 2">
    <name type="scientific">Saccharothrix hoggarensis</name>
    <dbReference type="NCBI Taxonomy" id="913853"/>
    <lineage>
        <taxon>Bacteria</taxon>
        <taxon>Bacillati</taxon>
        <taxon>Actinomycetota</taxon>
        <taxon>Actinomycetes</taxon>
        <taxon>Pseudonocardiales</taxon>
        <taxon>Pseudonocardiaceae</taxon>
        <taxon>Saccharothrix</taxon>
    </lineage>
</organism>
<sequence length="72" mass="7655">MQLLADAVAALVVLVAAIALSVYKPQGVTPFGRVRRLSGVDAPRRDSPRRRRLALLRSGAGSVGRLEVEAFG</sequence>
<gene>
    <name evidence="1" type="ORF">ACFQ3T_26115</name>
</gene>
<evidence type="ECO:0000313" key="2">
    <source>
        <dbReference type="Proteomes" id="UP001597168"/>
    </source>
</evidence>
<comment type="caution">
    <text evidence="1">The sequence shown here is derived from an EMBL/GenBank/DDBJ whole genome shotgun (WGS) entry which is preliminary data.</text>
</comment>
<protein>
    <submittedName>
        <fullName evidence="1">Uncharacterized protein</fullName>
    </submittedName>
</protein>
<evidence type="ECO:0000313" key="1">
    <source>
        <dbReference type="EMBL" id="MFD1150622.1"/>
    </source>
</evidence>